<proteinExistence type="predicted"/>
<dbReference type="WBParaSite" id="Hba_07696">
    <property type="protein sequence ID" value="Hba_07696"/>
    <property type="gene ID" value="Hba_07696"/>
</dbReference>
<accession>A0A1I7WRC1</accession>
<organism evidence="1 2">
    <name type="scientific">Heterorhabditis bacteriophora</name>
    <name type="common">Entomopathogenic nematode worm</name>
    <dbReference type="NCBI Taxonomy" id="37862"/>
    <lineage>
        <taxon>Eukaryota</taxon>
        <taxon>Metazoa</taxon>
        <taxon>Ecdysozoa</taxon>
        <taxon>Nematoda</taxon>
        <taxon>Chromadorea</taxon>
        <taxon>Rhabditida</taxon>
        <taxon>Rhabditina</taxon>
        <taxon>Rhabditomorpha</taxon>
        <taxon>Strongyloidea</taxon>
        <taxon>Heterorhabditidae</taxon>
        <taxon>Heterorhabditis</taxon>
    </lineage>
</organism>
<reference evidence="2" key="1">
    <citation type="submission" date="2016-11" db="UniProtKB">
        <authorList>
            <consortium name="WormBaseParasite"/>
        </authorList>
    </citation>
    <scope>IDENTIFICATION</scope>
</reference>
<sequence length="25" mass="2906">MYECCFSKLRISLQLTCAKGNVRLK</sequence>
<dbReference type="AlphaFoldDB" id="A0A1I7WRC1"/>
<evidence type="ECO:0000313" key="1">
    <source>
        <dbReference type="Proteomes" id="UP000095283"/>
    </source>
</evidence>
<evidence type="ECO:0000313" key="2">
    <source>
        <dbReference type="WBParaSite" id="Hba_07696"/>
    </source>
</evidence>
<keyword evidence="1" id="KW-1185">Reference proteome</keyword>
<protein>
    <submittedName>
        <fullName evidence="2">Uncharacterized protein</fullName>
    </submittedName>
</protein>
<dbReference type="Proteomes" id="UP000095283">
    <property type="component" value="Unplaced"/>
</dbReference>
<name>A0A1I7WRC1_HETBA</name>